<name>A0A1H7IBH8_OLID1</name>
<sequence>MGKTSKEAVIDDTLLGFQNRGYKLSCTWSELGPYITVVNKAGQEFNFEVREERVRIKVEGGILGTEGTDSRNSIWIKVIPEVAF</sequence>
<dbReference type="RefSeq" id="WP_093318238.1">
    <property type="nucleotide sequence ID" value="NZ_FOAF01000001.1"/>
</dbReference>
<proteinExistence type="predicted"/>
<accession>A0A1H7IBH8</accession>
<gene>
    <name evidence="1" type="ORF">SAMN05661044_00649</name>
</gene>
<protein>
    <submittedName>
        <fullName evidence="1">Uncharacterized protein</fullName>
    </submittedName>
</protein>
<dbReference type="AlphaFoldDB" id="A0A1H7IBH8"/>
<reference evidence="2" key="1">
    <citation type="submission" date="2016-10" db="EMBL/GenBank/DDBJ databases">
        <authorList>
            <person name="Varghese N."/>
            <person name="Submissions S."/>
        </authorList>
    </citation>
    <scope>NUCLEOTIDE SEQUENCE [LARGE SCALE GENOMIC DNA]</scope>
    <source>
        <strain evidence="2">DSM 18733</strain>
    </source>
</reference>
<keyword evidence="2" id="KW-1185">Reference proteome</keyword>
<evidence type="ECO:0000313" key="1">
    <source>
        <dbReference type="EMBL" id="SEK59913.1"/>
    </source>
</evidence>
<evidence type="ECO:0000313" key="2">
    <source>
        <dbReference type="Proteomes" id="UP000199421"/>
    </source>
</evidence>
<organism evidence="1 2">
    <name type="scientific">Olivibacter domesticus</name>
    <name type="common">Pseudosphingobacterium domesticum</name>
    <dbReference type="NCBI Taxonomy" id="407022"/>
    <lineage>
        <taxon>Bacteria</taxon>
        <taxon>Pseudomonadati</taxon>
        <taxon>Bacteroidota</taxon>
        <taxon>Sphingobacteriia</taxon>
        <taxon>Sphingobacteriales</taxon>
        <taxon>Sphingobacteriaceae</taxon>
        <taxon>Olivibacter</taxon>
    </lineage>
</organism>
<dbReference type="EMBL" id="FOAF01000001">
    <property type="protein sequence ID" value="SEK59913.1"/>
    <property type="molecule type" value="Genomic_DNA"/>
</dbReference>
<dbReference type="Proteomes" id="UP000199421">
    <property type="component" value="Unassembled WGS sequence"/>
</dbReference>